<evidence type="ECO:0000256" key="5">
    <source>
        <dbReference type="ARBA" id="ARBA00022645"/>
    </source>
</evidence>
<keyword evidence="4" id="KW-0964">Secreted</keyword>
<feature type="chain" id="PRO_5015042095" description="Peptidase M14 domain-containing protein" evidence="15">
    <location>
        <begin position="20"/>
        <end position="431"/>
    </location>
</feature>
<dbReference type="InterPro" id="IPR000834">
    <property type="entry name" value="Peptidase_M14"/>
</dbReference>
<keyword evidence="8 15" id="KW-0732">Signal</keyword>
<dbReference type="AlphaFoldDB" id="A0A0K8SQK8"/>
<dbReference type="SMART" id="SM00631">
    <property type="entry name" value="Zn_pept"/>
    <property type="match status" value="1"/>
</dbReference>
<evidence type="ECO:0000256" key="10">
    <source>
        <dbReference type="ARBA" id="ARBA00022833"/>
    </source>
</evidence>
<sequence length="431" mass="47894">MYRAIALLSAVLFAGSISAESVVSYDGDNVLSIPVDGVEKALRSLIDNGEVERWGGNVTHLQIHVPSAKVEEAIGALARNDVDYSILTEDLQRDLDQETVASKNRVRNIFRSGHSMDWTSYHRLSDIHNYMDYLAKTYPNVASVASAGKTIEGRDLKYLKISSGNRNAKKFWVDGGIHAREWAATASAAYVMKELVENRSKYASVLNKIDFYVMPVMNPDGYEYSHTNERMWRKNRRRHSSGCVGADLNRNWGFHWGESGVSKNPCDPQIYAGAKAFSEPESQSIANVISSLKPEGYISFHTYGQYILIPFAFDDYTKPNDFNELRRVALKAQAAMKAVAGETYKVGHTPTLVGAAAGGSDDWVKGVAGAKYAYTFELRPNNDRVGFALPARLISVAAQEALAGVLAVANEVRFPSVRRPRRRKRRRQLSS</sequence>
<keyword evidence="7" id="KW-0479">Metal-binding</keyword>
<dbReference type="Gene3D" id="3.40.630.10">
    <property type="entry name" value="Zn peptidases"/>
    <property type="match status" value="1"/>
</dbReference>
<comment type="function">
    <text evidence="13">Involved in the digestion of the blood meal.</text>
</comment>
<evidence type="ECO:0000256" key="11">
    <source>
        <dbReference type="ARBA" id="ARBA00023049"/>
    </source>
</evidence>
<keyword evidence="9" id="KW-0378">Hydrolase</keyword>
<reference evidence="17" key="1">
    <citation type="submission" date="2014-09" db="EMBL/GenBank/DDBJ databases">
        <authorList>
            <person name="Magalhaes I.L.F."/>
            <person name="Oliveira U."/>
            <person name="Santos F.R."/>
            <person name="Vidigal T.H.D.A."/>
            <person name="Brescovit A.D."/>
            <person name="Santos A.J."/>
        </authorList>
    </citation>
    <scope>NUCLEOTIDE SEQUENCE</scope>
</reference>
<evidence type="ECO:0000256" key="3">
    <source>
        <dbReference type="ARBA" id="ARBA00005988"/>
    </source>
</evidence>
<keyword evidence="5" id="KW-0121">Carboxypeptidase</keyword>
<evidence type="ECO:0000313" key="17">
    <source>
        <dbReference type="EMBL" id="JAG55506.1"/>
    </source>
</evidence>
<dbReference type="InterPro" id="IPR036990">
    <property type="entry name" value="M14A-like_propep"/>
</dbReference>
<dbReference type="Pfam" id="PF00246">
    <property type="entry name" value="Peptidase_M14"/>
    <property type="match status" value="1"/>
</dbReference>
<evidence type="ECO:0000256" key="8">
    <source>
        <dbReference type="ARBA" id="ARBA00022729"/>
    </source>
</evidence>
<dbReference type="InterPro" id="IPR003146">
    <property type="entry name" value="M14A_act_pep"/>
</dbReference>
<evidence type="ECO:0000259" key="16">
    <source>
        <dbReference type="PROSITE" id="PS52035"/>
    </source>
</evidence>
<dbReference type="Pfam" id="PF02244">
    <property type="entry name" value="Propep_M14"/>
    <property type="match status" value="1"/>
</dbReference>
<dbReference type="GO" id="GO:0004181">
    <property type="term" value="F:metallocarboxypeptidase activity"/>
    <property type="evidence" value="ECO:0007669"/>
    <property type="project" value="InterPro"/>
</dbReference>
<dbReference type="EMBL" id="GBRD01010319">
    <property type="protein sequence ID" value="JAG55505.1"/>
    <property type="molecule type" value="Transcribed_RNA"/>
</dbReference>
<dbReference type="EMBL" id="GBRD01010318">
    <property type="protein sequence ID" value="JAG55506.1"/>
    <property type="molecule type" value="Transcribed_RNA"/>
</dbReference>
<evidence type="ECO:0000256" key="6">
    <source>
        <dbReference type="ARBA" id="ARBA00022670"/>
    </source>
</evidence>
<evidence type="ECO:0000256" key="12">
    <source>
        <dbReference type="ARBA" id="ARBA00023157"/>
    </source>
</evidence>
<keyword evidence="6" id="KW-0645">Protease</keyword>
<feature type="signal peptide" evidence="15">
    <location>
        <begin position="1"/>
        <end position="19"/>
    </location>
</feature>
<accession>A0A0K8SQK8</accession>
<comment type="similarity">
    <text evidence="3 14">Belongs to the peptidase M14 family.</text>
</comment>
<evidence type="ECO:0000256" key="4">
    <source>
        <dbReference type="ARBA" id="ARBA00022525"/>
    </source>
</evidence>
<dbReference type="Gene3D" id="3.30.70.340">
    <property type="entry name" value="Metallocarboxypeptidase-like"/>
    <property type="match status" value="1"/>
</dbReference>
<evidence type="ECO:0000256" key="15">
    <source>
        <dbReference type="SAM" id="SignalP"/>
    </source>
</evidence>
<dbReference type="SUPFAM" id="SSF53187">
    <property type="entry name" value="Zn-dependent exopeptidases"/>
    <property type="match status" value="1"/>
</dbReference>
<feature type="active site" description="Proton donor/acceptor" evidence="14">
    <location>
        <position position="377"/>
    </location>
</feature>
<protein>
    <recommendedName>
        <fullName evidence="16">Peptidase M14 domain-containing protein</fullName>
    </recommendedName>
</protein>
<keyword evidence="12" id="KW-1015">Disulfide bond</keyword>
<comment type="cofactor">
    <cofactor evidence="1">
        <name>Zn(2+)</name>
        <dbReference type="ChEBI" id="CHEBI:29105"/>
    </cofactor>
</comment>
<feature type="domain" description="Peptidase M14" evidence="16">
    <location>
        <begin position="120"/>
        <end position="412"/>
    </location>
</feature>
<dbReference type="SUPFAM" id="SSF54897">
    <property type="entry name" value="Protease propeptides/inhibitors"/>
    <property type="match status" value="1"/>
</dbReference>
<evidence type="ECO:0000256" key="9">
    <source>
        <dbReference type="ARBA" id="ARBA00022801"/>
    </source>
</evidence>
<evidence type="ECO:0000256" key="1">
    <source>
        <dbReference type="ARBA" id="ARBA00001947"/>
    </source>
</evidence>
<dbReference type="GO" id="GO:0006508">
    <property type="term" value="P:proteolysis"/>
    <property type="evidence" value="ECO:0007669"/>
    <property type="project" value="UniProtKB-KW"/>
</dbReference>
<organism evidence="17">
    <name type="scientific">Lygus hesperus</name>
    <name type="common">Western plant bug</name>
    <dbReference type="NCBI Taxonomy" id="30085"/>
    <lineage>
        <taxon>Eukaryota</taxon>
        <taxon>Metazoa</taxon>
        <taxon>Ecdysozoa</taxon>
        <taxon>Arthropoda</taxon>
        <taxon>Hexapoda</taxon>
        <taxon>Insecta</taxon>
        <taxon>Pterygota</taxon>
        <taxon>Neoptera</taxon>
        <taxon>Paraneoptera</taxon>
        <taxon>Hemiptera</taxon>
        <taxon>Heteroptera</taxon>
        <taxon>Panheteroptera</taxon>
        <taxon>Cimicomorpha</taxon>
        <taxon>Miridae</taxon>
        <taxon>Mirini</taxon>
        <taxon>Lygus</taxon>
    </lineage>
</organism>
<evidence type="ECO:0000256" key="7">
    <source>
        <dbReference type="ARBA" id="ARBA00022723"/>
    </source>
</evidence>
<dbReference type="PROSITE" id="PS52035">
    <property type="entry name" value="PEPTIDASE_M14"/>
    <property type="match status" value="1"/>
</dbReference>
<dbReference type="CDD" id="cd03860">
    <property type="entry name" value="M14_CP_A-B_like"/>
    <property type="match status" value="1"/>
</dbReference>
<dbReference type="PRINTS" id="PR00765">
    <property type="entry name" value="CRBOXYPTASEA"/>
</dbReference>
<proteinExistence type="inferred from homology"/>
<dbReference type="PANTHER" id="PTHR11705:SF91">
    <property type="entry name" value="FI01817P-RELATED"/>
    <property type="match status" value="1"/>
</dbReference>
<dbReference type="FunFam" id="3.40.630.10:FF:000040">
    <property type="entry name" value="zinc carboxypeptidase"/>
    <property type="match status" value="1"/>
</dbReference>
<dbReference type="GO" id="GO:0008270">
    <property type="term" value="F:zinc ion binding"/>
    <property type="evidence" value="ECO:0007669"/>
    <property type="project" value="InterPro"/>
</dbReference>
<evidence type="ECO:0000256" key="2">
    <source>
        <dbReference type="ARBA" id="ARBA00004613"/>
    </source>
</evidence>
<keyword evidence="10" id="KW-0862">Zinc</keyword>
<dbReference type="GO" id="GO:0005615">
    <property type="term" value="C:extracellular space"/>
    <property type="evidence" value="ECO:0007669"/>
    <property type="project" value="TreeGrafter"/>
</dbReference>
<comment type="subcellular location">
    <subcellularLocation>
        <location evidence="2">Secreted</location>
    </subcellularLocation>
</comment>
<keyword evidence="11" id="KW-0482">Metalloprotease</keyword>
<dbReference type="PANTHER" id="PTHR11705">
    <property type="entry name" value="PROTEASE FAMILY M14 CARBOXYPEPTIDASE A,B"/>
    <property type="match status" value="1"/>
</dbReference>
<evidence type="ECO:0000256" key="13">
    <source>
        <dbReference type="ARBA" id="ARBA00057299"/>
    </source>
</evidence>
<evidence type="ECO:0000256" key="14">
    <source>
        <dbReference type="PROSITE-ProRule" id="PRU01379"/>
    </source>
</evidence>
<name>A0A0K8SQK8_LYGHE</name>